<evidence type="ECO:0000256" key="4">
    <source>
        <dbReference type="PROSITE-ProRule" id="PRU00175"/>
    </source>
</evidence>
<feature type="compositionally biased region" description="Basic and acidic residues" evidence="5">
    <location>
        <begin position="232"/>
        <end position="248"/>
    </location>
</feature>
<reference evidence="8" key="1">
    <citation type="submission" date="2025-08" db="UniProtKB">
        <authorList>
            <consortium name="RefSeq"/>
        </authorList>
    </citation>
    <scope>IDENTIFICATION</scope>
    <source>
        <tissue evidence="8">Gonad</tissue>
    </source>
</reference>
<feature type="compositionally biased region" description="Basic and acidic residues" evidence="5">
    <location>
        <begin position="258"/>
        <end position="270"/>
    </location>
</feature>
<dbReference type="SMART" id="SM00184">
    <property type="entry name" value="RING"/>
    <property type="match status" value="1"/>
</dbReference>
<evidence type="ECO:0000256" key="5">
    <source>
        <dbReference type="SAM" id="MobiDB-lite"/>
    </source>
</evidence>
<dbReference type="InterPro" id="IPR017907">
    <property type="entry name" value="Znf_RING_CS"/>
</dbReference>
<accession>A0A6P4YZE1</accession>
<feature type="compositionally biased region" description="Polar residues" evidence="5">
    <location>
        <begin position="7"/>
        <end position="20"/>
    </location>
</feature>
<proteinExistence type="predicted"/>
<protein>
    <submittedName>
        <fullName evidence="8">Dentin sialophosphoprotein-like isoform X2</fullName>
    </submittedName>
</protein>
<keyword evidence="2 4" id="KW-0863">Zinc-finger</keyword>
<dbReference type="Gene3D" id="3.30.40.10">
    <property type="entry name" value="Zinc/RING finger domain, C3HC4 (zinc finger)"/>
    <property type="match status" value="1"/>
</dbReference>
<keyword evidence="7" id="KW-1185">Reference proteome</keyword>
<feature type="compositionally biased region" description="Low complexity" evidence="5">
    <location>
        <begin position="611"/>
        <end position="629"/>
    </location>
</feature>
<dbReference type="PROSITE" id="PS00518">
    <property type="entry name" value="ZF_RING_1"/>
    <property type="match status" value="1"/>
</dbReference>
<keyword evidence="3" id="KW-0862">Zinc</keyword>
<name>A0A6P4YZE1_BRABE</name>
<dbReference type="InterPro" id="IPR013083">
    <property type="entry name" value="Znf_RING/FYVE/PHD"/>
</dbReference>
<feature type="compositionally biased region" description="Basic residues" evidence="5">
    <location>
        <begin position="185"/>
        <end position="194"/>
    </location>
</feature>
<evidence type="ECO:0000256" key="2">
    <source>
        <dbReference type="ARBA" id="ARBA00022771"/>
    </source>
</evidence>
<feature type="compositionally biased region" description="Low complexity" evidence="5">
    <location>
        <begin position="570"/>
        <end position="579"/>
    </location>
</feature>
<dbReference type="GeneID" id="109469861"/>
<feature type="compositionally biased region" description="Polar residues" evidence="5">
    <location>
        <begin position="202"/>
        <end position="215"/>
    </location>
</feature>
<dbReference type="PROSITE" id="PS50089">
    <property type="entry name" value="ZF_RING_2"/>
    <property type="match status" value="1"/>
</dbReference>
<feature type="compositionally biased region" description="Polar residues" evidence="5">
    <location>
        <begin position="53"/>
        <end position="62"/>
    </location>
</feature>
<gene>
    <name evidence="8" type="primary">LOC109469861</name>
</gene>
<evidence type="ECO:0000256" key="3">
    <source>
        <dbReference type="ARBA" id="ARBA00022833"/>
    </source>
</evidence>
<dbReference type="GO" id="GO:0008270">
    <property type="term" value="F:zinc ion binding"/>
    <property type="evidence" value="ECO:0007669"/>
    <property type="project" value="UniProtKB-KW"/>
</dbReference>
<evidence type="ECO:0000256" key="1">
    <source>
        <dbReference type="ARBA" id="ARBA00022723"/>
    </source>
</evidence>
<dbReference type="RefSeq" id="XP_019624172.1">
    <property type="nucleotide sequence ID" value="XM_019768613.1"/>
</dbReference>
<dbReference type="AlphaFoldDB" id="A0A6P4YZE1"/>
<dbReference type="InterPro" id="IPR047157">
    <property type="entry name" value="PHRF1/Atg35"/>
</dbReference>
<feature type="compositionally biased region" description="Basic and acidic residues" evidence="5">
    <location>
        <begin position="125"/>
        <end position="140"/>
    </location>
</feature>
<dbReference type="SUPFAM" id="SSF57850">
    <property type="entry name" value="RING/U-box"/>
    <property type="match status" value="1"/>
</dbReference>
<keyword evidence="1" id="KW-0479">Metal-binding</keyword>
<feature type="compositionally biased region" description="Basic residues" evidence="5">
    <location>
        <begin position="280"/>
        <end position="290"/>
    </location>
</feature>
<dbReference type="PANTHER" id="PTHR12618:SF20">
    <property type="entry name" value="PHD AND RING FINGER DOMAIN-CONTAINING PROTEIN 1"/>
    <property type="match status" value="1"/>
</dbReference>
<feature type="compositionally biased region" description="Polar residues" evidence="5">
    <location>
        <begin position="540"/>
        <end position="550"/>
    </location>
</feature>
<feature type="region of interest" description="Disordered" evidence="5">
    <location>
        <begin position="425"/>
        <end position="647"/>
    </location>
</feature>
<feature type="domain" description="RING-type" evidence="6">
    <location>
        <begin position="317"/>
        <end position="358"/>
    </location>
</feature>
<dbReference type="PANTHER" id="PTHR12618">
    <property type="entry name" value="PHD AND RING FINGER DOMAIN-CONTAINING PROTEIN 1"/>
    <property type="match status" value="1"/>
</dbReference>
<feature type="region of interest" description="Disordered" evidence="5">
    <location>
        <begin position="1"/>
        <end position="307"/>
    </location>
</feature>
<evidence type="ECO:0000259" key="6">
    <source>
        <dbReference type="PROSITE" id="PS50089"/>
    </source>
</evidence>
<feature type="compositionally biased region" description="Basic and acidic residues" evidence="5">
    <location>
        <begin position="165"/>
        <end position="175"/>
    </location>
</feature>
<feature type="compositionally biased region" description="Acidic residues" evidence="5">
    <location>
        <begin position="516"/>
        <end position="525"/>
    </location>
</feature>
<feature type="compositionally biased region" description="Acidic residues" evidence="5">
    <location>
        <begin position="483"/>
        <end position="493"/>
    </location>
</feature>
<evidence type="ECO:0000313" key="7">
    <source>
        <dbReference type="Proteomes" id="UP000515135"/>
    </source>
</evidence>
<dbReference type="InterPro" id="IPR001841">
    <property type="entry name" value="Znf_RING"/>
</dbReference>
<feature type="compositionally biased region" description="Acidic residues" evidence="5">
    <location>
        <begin position="630"/>
        <end position="641"/>
    </location>
</feature>
<dbReference type="Pfam" id="PF13639">
    <property type="entry name" value="zf-RING_2"/>
    <property type="match status" value="1"/>
</dbReference>
<sequence length="647" mass="70412">MGKKTQTRTSPVTSAAGNSPPTIPDGPDMDGLSQTSLRGRKHRSRGREKCAGTQEQQNTSTRPKAASTVVKEENQMGTSNGTGAALSTDHGAAGRGNSSRKRRKTRPGEQGQGDTDENNTALGKQHSDKSTQKRAVRTEAHPATPGGAQGRGRGRKRKAPPGDAGRNDNKADKTVHTGSSSGSRPSRKKRRHSRGSSPAQGRPSTEGASCSSEKPATSDEQEVAATSRTSSKSKEDKKKGRAGKEKDSTLQTKHCKGNRTETKVTIKDGGTEDSSSSAKGQKRKKKKMKGSKTELGTEEARGTKTETAAEAVEAEKCAICLEELTDQRVGTPACCRHSYCLDCIQTWAQRKNKCPVDNKTFHEIVARERLGGAVTDRIPAPDRNEVHPEDDDDLFTINIDGEEVNILEQLNGYFLRYQEGWDHWADGDDDDDESGWVSIDEDGDDSDDDDDDEDDSDEDSYTDDTSEEERDDSDGGSYSASEGDWDTFFDDSYEGSYRGGSSPDLDSDSDSHDSSGADDDDDDETPYGGYGDYGPPDDYNASSPYSNQDGSFEEASGHDDDQSGYDENGDYYNDGYNNEYGDDGYDAYNGGYCDPVYHDSFEFGGYDHGYNDQSNNGDYYDDGYGNDYSDSYDQDSNDDSDSSSSDW</sequence>
<dbReference type="OrthoDB" id="1935339at2759"/>
<feature type="compositionally biased region" description="Acidic residues" evidence="5">
    <location>
        <begin position="427"/>
        <end position="474"/>
    </location>
</feature>
<dbReference type="Proteomes" id="UP000515135">
    <property type="component" value="Unplaced"/>
</dbReference>
<organism evidence="7 8">
    <name type="scientific">Branchiostoma belcheri</name>
    <name type="common">Amphioxus</name>
    <dbReference type="NCBI Taxonomy" id="7741"/>
    <lineage>
        <taxon>Eukaryota</taxon>
        <taxon>Metazoa</taxon>
        <taxon>Chordata</taxon>
        <taxon>Cephalochordata</taxon>
        <taxon>Leptocardii</taxon>
        <taxon>Amphioxiformes</taxon>
        <taxon>Branchiostomatidae</taxon>
        <taxon>Branchiostoma</taxon>
    </lineage>
</organism>
<evidence type="ECO:0000313" key="8">
    <source>
        <dbReference type="RefSeq" id="XP_019624172.1"/>
    </source>
</evidence>